<organism evidence="2 3">
    <name type="scientific">Piloderma croceum (strain F 1598)</name>
    <dbReference type="NCBI Taxonomy" id="765440"/>
    <lineage>
        <taxon>Eukaryota</taxon>
        <taxon>Fungi</taxon>
        <taxon>Dikarya</taxon>
        <taxon>Basidiomycota</taxon>
        <taxon>Agaricomycotina</taxon>
        <taxon>Agaricomycetes</taxon>
        <taxon>Agaricomycetidae</taxon>
        <taxon>Atheliales</taxon>
        <taxon>Atheliaceae</taxon>
        <taxon>Piloderma</taxon>
    </lineage>
</organism>
<accession>A0A0C3FE53</accession>
<dbReference type="EMBL" id="KN832993">
    <property type="protein sequence ID" value="KIM82695.1"/>
    <property type="molecule type" value="Genomic_DNA"/>
</dbReference>
<reference evidence="3" key="2">
    <citation type="submission" date="2015-01" db="EMBL/GenBank/DDBJ databases">
        <title>Evolutionary Origins and Diversification of the Mycorrhizal Mutualists.</title>
        <authorList>
            <consortium name="DOE Joint Genome Institute"/>
            <consortium name="Mycorrhizal Genomics Consortium"/>
            <person name="Kohler A."/>
            <person name="Kuo A."/>
            <person name="Nagy L.G."/>
            <person name="Floudas D."/>
            <person name="Copeland A."/>
            <person name="Barry K.W."/>
            <person name="Cichocki N."/>
            <person name="Veneault-Fourrey C."/>
            <person name="LaButti K."/>
            <person name="Lindquist E.A."/>
            <person name="Lipzen A."/>
            <person name="Lundell T."/>
            <person name="Morin E."/>
            <person name="Murat C."/>
            <person name="Riley R."/>
            <person name="Ohm R."/>
            <person name="Sun H."/>
            <person name="Tunlid A."/>
            <person name="Henrissat B."/>
            <person name="Grigoriev I.V."/>
            <person name="Hibbett D.S."/>
            <person name="Martin F."/>
        </authorList>
    </citation>
    <scope>NUCLEOTIDE SEQUENCE [LARGE SCALE GENOMIC DNA]</scope>
    <source>
        <strain evidence="3">F 1598</strain>
    </source>
</reference>
<dbReference type="InParanoid" id="A0A0C3FE53"/>
<dbReference type="AlphaFoldDB" id="A0A0C3FE53"/>
<sequence>MDPGSTVSPCRSPDFWFDDGSVVLVESTQFRVHRSMLSANSEVFRGMFSLPQPTTVDIDLVDGCPVVRLTDKAVDWTHVLKALYSSGRRIWNVGEIGWPFPVVAAYLRLGKKYEIEHLRLEAVNVLTTAFPSTLDQYDADDIQQITFENSLYFDVVCLAREAGIHCILPAAYYHYCEIFAFDAVLEGITRPDGTLSTLSVQDQRAVMQGWRRLLQMQPSDTFQWMTLELQVDREWFTMCEARKPGCIFTRKDLLCKIYPMESECRALQSWDPNWELAMCSPCVELCQMAHAHGRATVWEKLPSVFGLPNWDKL</sequence>
<dbReference type="HOGENOM" id="CLU_033082_3_2_1"/>
<dbReference type="OrthoDB" id="3217871at2759"/>
<dbReference type="Gene3D" id="3.30.710.10">
    <property type="entry name" value="Potassium Channel Kv1.1, Chain A"/>
    <property type="match status" value="1"/>
</dbReference>
<dbReference type="SUPFAM" id="SSF54695">
    <property type="entry name" value="POZ domain"/>
    <property type="match status" value="1"/>
</dbReference>
<dbReference type="Pfam" id="PF00651">
    <property type="entry name" value="BTB"/>
    <property type="match status" value="1"/>
</dbReference>
<evidence type="ECO:0000259" key="1">
    <source>
        <dbReference type="PROSITE" id="PS50097"/>
    </source>
</evidence>
<name>A0A0C3FE53_PILCF</name>
<feature type="domain" description="BTB" evidence="1">
    <location>
        <begin position="18"/>
        <end position="92"/>
    </location>
</feature>
<reference evidence="2 3" key="1">
    <citation type="submission" date="2014-04" db="EMBL/GenBank/DDBJ databases">
        <authorList>
            <consortium name="DOE Joint Genome Institute"/>
            <person name="Kuo A."/>
            <person name="Tarkka M."/>
            <person name="Buscot F."/>
            <person name="Kohler A."/>
            <person name="Nagy L.G."/>
            <person name="Floudas D."/>
            <person name="Copeland A."/>
            <person name="Barry K.W."/>
            <person name="Cichocki N."/>
            <person name="Veneault-Fourrey C."/>
            <person name="LaButti K."/>
            <person name="Lindquist E.A."/>
            <person name="Lipzen A."/>
            <person name="Lundell T."/>
            <person name="Morin E."/>
            <person name="Murat C."/>
            <person name="Sun H."/>
            <person name="Tunlid A."/>
            <person name="Henrissat B."/>
            <person name="Grigoriev I.V."/>
            <person name="Hibbett D.S."/>
            <person name="Martin F."/>
            <person name="Nordberg H.P."/>
            <person name="Cantor M.N."/>
            <person name="Hua S.X."/>
        </authorList>
    </citation>
    <scope>NUCLEOTIDE SEQUENCE [LARGE SCALE GENOMIC DNA]</scope>
    <source>
        <strain evidence="2 3">F 1598</strain>
    </source>
</reference>
<evidence type="ECO:0000313" key="2">
    <source>
        <dbReference type="EMBL" id="KIM82695.1"/>
    </source>
</evidence>
<evidence type="ECO:0000313" key="3">
    <source>
        <dbReference type="Proteomes" id="UP000054166"/>
    </source>
</evidence>
<proteinExistence type="predicted"/>
<dbReference type="PROSITE" id="PS50097">
    <property type="entry name" value="BTB"/>
    <property type="match status" value="1"/>
</dbReference>
<protein>
    <recommendedName>
        <fullName evidence="1">BTB domain-containing protein</fullName>
    </recommendedName>
</protein>
<dbReference type="CDD" id="cd18186">
    <property type="entry name" value="BTB_POZ_ZBTB_KLHL-like"/>
    <property type="match status" value="1"/>
</dbReference>
<dbReference type="Proteomes" id="UP000054166">
    <property type="component" value="Unassembled WGS sequence"/>
</dbReference>
<gene>
    <name evidence="2" type="ORF">PILCRDRAFT_70405</name>
</gene>
<dbReference type="InterPro" id="IPR000210">
    <property type="entry name" value="BTB/POZ_dom"/>
</dbReference>
<dbReference type="InterPro" id="IPR011333">
    <property type="entry name" value="SKP1/BTB/POZ_sf"/>
</dbReference>
<keyword evidence="3" id="KW-1185">Reference proteome</keyword>